<dbReference type="SUPFAM" id="SSF52172">
    <property type="entry name" value="CheY-like"/>
    <property type="match status" value="1"/>
</dbReference>
<comment type="caution">
    <text evidence="4">The sequence shown here is derived from an EMBL/GenBank/DDBJ whole genome shotgun (WGS) entry which is preliminary data.</text>
</comment>
<sequence>MRVLVADASPFFRDALRDVLENTADIEVVAVAGTADDAIRLAEHHVPAVAVVDVHLSGDGLHALRRIHQRASEVKLVALCGLIDAPSESELRELGVVEYVIKGVPNRKIVAAIRRAADPR</sequence>
<evidence type="ECO:0000256" key="1">
    <source>
        <dbReference type="ARBA" id="ARBA00023125"/>
    </source>
</evidence>
<feature type="modified residue" description="4-aspartylphosphate" evidence="2">
    <location>
        <position position="53"/>
    </location>
</feature>
<dbReference type="SMART" id="SM00448">
    <property type="entry name" value="REC"/>
    <property type="match status" value="1"/>
</dbReference>
<feature type="domain" description="Response regulatory" evidence="3">
    <location>
        <begin position="2"/>
        <end position="117"/>
    </location>
</feature>
<evidence type="ECO:0000259" key="3">
    <source>
        <dbReference type="PROSITE" id="PS50110"/>
    </source>
</evidence>
<accession>A0ABX1FNN6</accession>
<keyword evidence="5" id="KW-1185">Reference proteome</keyword>
<keyword evidence="2" id="KW-0597">Phosphoprotein</keyword>
<dbReference type="Gene3D" id="3.40.50.2300">
    <property type="match status" value="1"/>
</dbReference>
<evidence type="ECO:0000256" key="2">
    <source>
        <dbReference type="PROSITE-ProRule" id="PRU00169"/>
    </source>
</evidence>
<dbReference type="PANTHER" id="PTHR43214">
    <property type="entry name" value="TWO-COMPONENT RESPONSE REGULATOR"/>
    <property type="match status" value="1"/>
</dbReference>
<dbReference type="InterPro" id="IPR011006">
    <property type="entry name" value="CheY-like_superfamily"/>
</dbReference>
<dbReference type="InterPro" id="IPR058245">
    <property type="entry name" value="NreC/VraR/RcsB-like_REC"/>
</dbReference>
<dbReference type="PROSITE" id="PS50110">
    <property type="entry name" value="RESPONSE_REGULATORY"/>
    <property type="match status" value="1"/>
</dbReference>
<organism evidence="4 5">
    <name type="scientific">Lentzea indica</name>
    <dbReference type="NCBI Taxonomy" id="2604800"/>
    <lineage>
        <taxon>Bacteria</taxon>
        <taxon>Bacillati</taxon>
        <taxon>Actinomycetota</taxon>
        <taxon>Actinomycetes</taxon>
        <taxon>Pseudonocardiales</taxon>
        <taxon>Pseudonocardiaceae</taxon>
        <taxon>Lentzea</taxon>
    </lineage>
</organism>
<dbReference type="EMBL" id="VSRL01000119">
    <property type="protein sequence ID" value="NKE60365.1"/>
    <property type="molecule type" value="Genomic_DNA"/>
</dbReference>
<dbReference type="InterPro" id="IPR039420">
    <property type="entry name" value="WalR-like"/>
</dbReference>
<keyword evidence="1" id="KW-0238">DNA-binding</keyword>
<dbReference type="Proteomes" id="UP001515943">
    <property type="component" value="Unassembled WGS sequence"/>
</dbReference>
<dbReference type="Pfam" id="PF00072">
    <property type="entry name" value="Response_reg"/>
    <property type="match status" value="1"/>
</dbReference>
<evidence type="ECO:0000313" key="5">
    <source>
        <dbReference type="Proteomes" id="UP001515943"/>
    </source>
</evidence>
<gene>
    <name evidence="4" type="ORF">FXN61_27650</name>
</gene>
<dbReference type="CDD" id="cd17535">
    <property type="entry name" value="REC_NarL-like"/>
    <property type="match status" value="1"/>
</dbReference>
<proteinExistence type="predicted"/>
<dbReference type="InterPro" id="IPR001789">
    <property type="entry name" value="Sig_transdc_resp-reg_receiver"/>
</dbReference>
<protein>
    <submittedName>
        <fullName evidence="4">Response regulator transcription factor</fullName>
    </submittedName>
</protein>
<evidence type="ECO:0000313" key="4">
    <source>
        <dbReference type="EMBL" id="NKE60365.1"/>
    </source>
</evidence>
<name>A0ABX1FNN6_9PSEU</name>
<reference evidence="4 5" key="1">
    <citation type="submission" date="2019-08" db="EMBL/GenBank/DDBJ databases">
        <title>Lentzea from Indian Himalayas.</title>
        <authorList>
            <person name="Mandal S."/>
            <person name="Mallick Gupta A."/>
            <person name="Maiti P.K."/>
            <person name="Sarkar J."/>
            <person name="Mandal S."/>
        </authorList>
    </citation>
    <scope>NUCLEOTIDE SEQUENCE [LARGE SCALE GENOMIC DNA]</scope>
    <source>
        <strain evidence="4 5">PSKA42</strain>
    </source>
</reference>